<feature type="compositionally biased region" description="Acidic residues" evidence="1">
    <location>
        <begin position="443"/>
        <end position="452"/>
    </location>
</feature>
<dbReference type="Proteomes" id="UP000290408">
    <property type="component" value="Chromosome"/>
</dbReference>
<dbReference type="InterPro" id="IPR021421">
    <property type="entry name" value="DUF3071"/>
</dbReference>
<evidence type="ECO:0000256" key="1">
    <source>
        <dbReference type="SAM" id="MobiDB-lite"/>
    </source>
</evidence>
<feature type="compositionally biased region" description="Basic and acidic residues" evidence="1">
    <location>
        <begin position="290"/>
        <end position="309"/>
    </location>
</feature>
<feature type="compositionally biased region" description="Basic residues" evidence="1">
    <location>
        <begin position="252"/>
        <end position="263"/>
    </location>
</feature>
<feature type="region of interest" description="Disordered" evidence="1">
    <location>
        <begin position="232"/>
        <end position="483"/>
    </location>
</feature>
<name>A0A4P6MRK2_9MICO</name>
<dbReference type="NCBIfam" id="NF040712">
    <property type="entry name" value="SepH"/>
    <property type="match status" value="1"/>
</dbReference>
<evidence type="ECO:0000313" key="3">
    <source>
        <dbReference type="EMBL" id="QBF46154.1"/>
    </source>
</evidence>
<evidence type="ECO:0000313" key="4">
    <source>
        <dbReference type="Proteomes" id="UP000290408"/>
    </source>
</evidence>
<keyword evidence="4" id="KW-1185">Reference proteome</keyword>
<organism evidence="3 4">
    <name type="scientific">Janibacter limosus</name>
    <dbReference type="NCBI Taxonomy" id="53458"/>
    <lineage>
        <taxon>Bacteria</taxon>
        <taxon>Bacillati</taxon>
        <taxon>Actinomycetota</taxon>
        <taxon>Actinomycetes</taxon>
        <taxon>Micrococcales</taxon>
        <taxon>Intrasporangiaceae</taxon>
        <taxon>Janibacter</taxon>
    </lineage>
</organism>
<feature type="compositionally biased region" description="Low complexity" evidence="1">
    <location>
        <begin position="422"/>
        <end position="435"/>
    </location>
</feature>
<gene>
    <name evidence="3" type="ORF">EXU32_07755</name>
</gene>
<reference evidence="3 4" key="1">
    <citation type="submission" date="2019-02" db="EMBL/GenBank/DDBJ databases">
        <title>Genomic data mining of an Antarctic deep-sea actinobacterium, Janibacterlimosus P3-3-X1.</title>
        <authorList>
            <person name="Liao L."/>
            <person name="Chen B."/>
        </authorList>
    </citation>
    <scope>NUCLEOTIDE SEQUENCE [LARGE SCALE GENOMIC DNA]</scope>
    <source>
        <strain evidence="3 4">P3-3-X1</strain>
    </source>
</reference>
<feature type="domain" description="DUF3071" evidence="2">
    <location>
        <begin position="16"/>
        <end position="184"/>
    </location>
</feature>
<sequence length="483" mass="51083">MAESDGSHAGREGLLMRDLRLIGVHDDGEHLVVTDDAGEEYRLRIDEPLRAAARRDRPRLGQLQIAIDNDVRPREVQAMIRAGASAEEVAARTGWDLDKIARFEGPVIAEREHVASRAQSVRMRGTNQAGSPETLAQRAATRLVGRGVEPSSVVWDAYRDPEGQWTVSSIFAAGGRERTATWWFDMAGMSVVAKNDEAKWLSEADAPAGPVPVSVHRPTAVFDVEVEETKVERATRANTDDLINSMREHSGAKNRRRGGRRKSRGSDPTPPVTEDELPLDELPPPAGGAHPRDEQPDETSRSESAKSETAKTAPSKASTPKAAAAAPEPAPTTSSTSAPSTGDADVRTTRPGPAAAPAAEMKAEHEPDADPVDTQDEPASPGQDADQAAAEQAGSPQSGSQQSDSQQAEARSPSTGSESGTDVPAADAADAAVPDRAGSATETETETEETGADPDAGAKGRAGRKGRAKVPSWDDVMFGTTRD</sequence>
<dbReference type="AlphaFoldDB" id="A0A4P6MRK2"/>
<feature type="compositionally biased region" description="Low complexity" evidence="1">
    <location>
        <begin position="310"/>
        <end position="341"/>
    </location>
</feature>
<protein>
    <submittedName>
        <fullName evidence="3">DUF3071 domain-containing protein</fullName>
    </submittedName>
</protein>
<dbReference type="KEGG" id="jli:EXU32_07755"/>
<dbReference type="EMBL" id="CP036164">
    <property type="protein sequence ID" value="QBF46154.1"/>
    <property type="molecule type" value="Genomic_DNA"/>
</dbReference>
<evidence type="ECO:0000259" key="2">
    <source>
        <dbReference type="Pfam" id="PF11268"/>
    </source>
</evidence>
<proteinExistence type="predicted"/>
<dbReference type="OrthoDB" id="5180791at2"/>
<dbReference type="Pfam" id="PF11268">
    <property type="entry name" value="DUF3071"/>
    <property type="match status" value="1"/>
</dbReference>
<feature type="compositionally biased region" description="Low complexity" evidence="1">
    <location>
        <begin position="383"/>
        <end position="412"/>
    </location>
</feature>
<dbReference type="InterPro" id="IPR047682">
    <property type="entry name" value="SepH-like"/>
</dbReference>
<accession>A0A4P6MRK2</accession>